<dbReference type="Pfam" id="PF09224">
    <property type="entry name" value="DUF1961"/>
    <property type="match status" value="1"/>
</dbReference>
<reference evidence="1" key="2">
    <citation type="journal article" date="2024" name="Antonie Van Leeuwenhoek">
        <title>Roseihalotalea indica gen. nov., sp. nov., a halophilic Bacteroidetes from mesopelagic Southwest Indian Ocean with higher carbohydrate metabolic potential.</title>
        <authorList>
            <person name="Chen B."/>
            <person name="Zhang M."/>
            <person name="Lin D."/>
            <person name="Ye J."/>
            <person name="Tang K."/>
        </authorList>
    </citation>
    <scope>NUCLEOTIDE SEQUENCE</scope>
    <source>
        <strain evidence="1">TK19036</strain>
    </source>
</reference>
<dbReference type="AlphaFoldDB" id="A0AA49GI28"/>
<evidence type="ECO:0000313" key="1">
    <source>
        <dbReference type="EMBL" id="WKN34562.1"/>
    </source>
</evidence>
<dbReference type="Gene3D" id="2.60.120.200">
    <property type="match status" value="1"/>
</dbReference>
<name>A0AA49GI28_9BACT</name>
<reference evidence="1" key="1">
    <citation type="journal article" date="2023" name="Comput. Struct. Biotechnol. J.">
        <title>Discovery of a novel marine Bacteroidetes with a rich repertoire of carbohydrate-active enzymes.</title>
        <authorList>
            <person name="Chen B."/>
            <person name="Liu G."/>
            <person name="Chen Q."/>
            <person name="Wang H."/>
            <person name="Liu L."/>
            <person name="Tang K."/>
        </authorList>
    </citation>
    <scope>NUCLEOTIDE SEQUENCE</scope>
    <source>
        <strain evidence="1">TK19036</strain>
    </source>
</reference>
<organism evidence="1">
    <name type="scientific">Roseihalotalea indica</name>
    <dbReference type="NCBI Taxonomy" id="2867963"/>
    <lineage>
        <taxon>Bacteria</taxon>
        <taxon>Pseudomonadati</taxon>
        <taxon>Bacteroidota</taxon>
        <taxon>Cytophagia</taxon>
        <taxon>Cytophagales</taxon>
        <taxon>Catalimonadaceae</taxon>
        <taxon>Roseihalotalea</taxon>
    </lineage>
</organism>
<dbReference type="InterPro" id="IPR015305">
    <property type="entry name" value="DUF1961"/>
</dbReference>
<dbReference type="EMBL" id="CP120682">
    <property type="protein sequence ID" value="WKN34562.1"/>
    <property type="molecule type" value="Genomic_DNA"/>
</dbReference>
<proteinExistence type="predicted"/>
<protein>
    <submittedName>
        <fullName evidence="1">DUF1961 family protein</fullName>
    </submittedName>
</protein>
<gene>
    <name evidence="1" type="ORF">K4G66_19495</name>
</gene>
<accession>A0AA49GI28</accession>
<sequence length="270" mass="31074">MMRIILRNIVLGTIASGLLVLSGSIPKEKVSFNALNSAESWQLQMSDPGTEDWQTRWFLDGELATIENSNEGMNFSAGPVNRDDAHHAVLWTKDSFQGDIKIEYDYTHTDDQVINVNILYIQATGIGEGQFDKDIAKWRDYRKVPTMSKYYDNMNAIHISYAAFPMVNEDPENDYIRVRRYPATEQTVFGETEVPPAYFNTGLFKPGVTYHLTWIKRADQLSLEVSRPEESKQYEWDLSGFPPITEGRIGLRHMFTRSARYSNFNVYTKK</sequence>